<evidence type="ECO:0000259" key="5">
    <source>
        <dbReference type="PROSITE" id="PS50977"/>
    </source>
</evidence>
<dbReference type="AlphaFoldDB" id="A0A2W5KWP9"/>
<sequence length="214" mass="22722">MTDNDNSVNINKMAEGEPRAYHHGDLRAAVVAAGLKRLADGAADIGLRALARDVGVSATALYRHFPDKEALLDALADEGLRRLGAVQSRAWREAGGGRAGFQATGVAYVRFAHDEPALFRLSFTRRLPERRDGTETDGGDVAYGLLRDGVAQSLPGVERDTAALHAWSLVHGLAMLILDRRIDWDEAMVASVVGMTFKGFGQGVGDGVGGTPAA</sequence>
<dbReference type="GO" id="GO:0003700">
    <property type="term" value="F:DNA-binding transcription factor activity"/>
    <property type="evidence" value="ECO:0007669"/>
    <property type="project" value="TreeGrafter"/>
</dbReference>
<dbReference type="EMBL" id="QFPJ01000029">
    <property type="protein sequence ID" value="PZQ21442.1"/>
    <property type="molecule type" value="Genomic_DNA"/>
</dbReference>
<evidence type="ECO:0000256" key="4">
    <source>
        <dbReference type="PROSITE-ProRule" id="PRU00335"/>
    </source>
</evidence>
<protein>
    <submittedName>
        <fullName evidence="6">TetR/AcrR family transcriptional regulator</fullName>
    </submittedName>
</protein>
<name>A0A2W5KWP9_SPHMC</name>
<evidence type="ECO:0000256" key="3">
    <source>
        <dbReference type="ARBA" id="ARBA00023163"/>
    </source>
</evidence>
<feature type="DNA-binding region" description="H-T-H motif" evidence="4">
    <location>
        <begin position="46"/>
        <end position="65"/>
    </location>
</feature>
<proteinExistence type="predicted"/>
<dbReference type="GO" id="GO:0000976">
    <property type="term" value="F:transcription cis-regulatory region binding"/>
    <property type="evidence" value="ECO:0007669"/>
    <property type="project" value="TreeGrafter"/>
</dbReference>
<dbReference type="InterPro" id="IPR001647">
    <property type="entry name" value="HTH_TetR"/>
</dbReference>
<dbReference type="SUPFAM" id="SSF46689">
    <property type="entry name" value="Homeodomain-like"/>
    <property type="match status" value="1"/>
</dbReference>
<dbReference type="Proteomes" id="UP000248597">
    <property type="component" value="Unassembled WGS sequence"/>
</dbReference>
<accession>A0A2W5KWP9</accession>
<organism evidence="6 7">
    <name type="scientific">Sphingopyxis macrogoltabida</name>
    <name type="common">Sphingomonas macrogoltabidus</name>
    <dbReference type="NCBI Taxonomy" id="33050"/>
    <lineage>
        <taxon>Bacteria</taxon>
        <taxon>Pseudomonadati</taxon>
        <taxon>Pseudomonadota</taxon>
        <taxon>Alphaproteobacteria</taxon>
        <taxon>Sphingomonadales</taxon>
        <taxon>Sphingomonadaceae</taxon>
        <taxon>Sphingopyxis</taxon>
    </lineage>
</organism>
<dbReference type="PROSITE" id="PS50977">
    <property type="entry name" value="HTH_TETR_2"/>
    <property type="match status" value="1"/>
</dbReference>
<keyword evidence="2 4" id="KW-0238">DNA-binding</keyword>
<gene>
    <name evidence="6" type="ORF">DI569_11815</name>
</gene>
<evidence type="ECO:0000256" key="2">
    <source>
        <dbReference type="ARBA" id="ARBA00023125"/>
    </source>
</evidence>
<keyword evidence="3" id="KW-0804">Transcription</keyword>
<dbReference type="InterPro" id="IPR025996">
    <property type="entry name" value="MT1864/Rv1816-like_C"/>
</dbReference>
<dbReference type="Pfam" id="PF00440">
    <property type="entry name" value="TetR_N"/>
    <property type="match status" value="1"/>
</dbReference>
<dbReference type="PANTHER" id="PTHR30055:SF234">
    <property type="entry name" value="HTH-TYPE TRANSCRIPTIONAL REGULATOR BETI"/>
    <property type="match status" value="1"/>
</dbReference>
<evidence type="ECO:0000313" key="6">
    <source>
        <dbReference type="EMBL" id="PZQ21442.1"/>
    </source>
</evidence>
<dbReference type="PANTHER" id="PTHR30055">
    <property type="entry name" value="HTH-TYPE TRANSCRIPTIONAL REGULATOR RUTR"/>
    <property type="match status" value="1"/>
</dbReference>
<dbReference type="InterPro" id="IPR009057">
    <property type="entry name" value="Homeodomain-like_sf"/>
</dbReference>
<evidence type="ECO:0000313" key="7">
    <source>
        <dbReference type="Proteomes" id="UP000248597"/>
    </source>
</evidence>
<dbReference type="InterPro" id="IPR036271">
    <property type="entry name" value="Tet_transcr_reg_TetR-rel_C_sf"/>
</dbReference>
<dbReference type="SUPFAM" id="SSF48498">
    <property type="entry name" value="Tetracyclin repressor-like, C-terminal domain"/>
    <property type="match status" value="1"/>
</dbReference>
<dbReference type="Gene3D" id="1.10.357.10">
    <property type="entry name" value="Tetracycline Repressor, domain 2"/>
    <property type="match status" value="1"/>
</dbReference>
<evidence type="ECO:0000256" key="1">
    <source>
        <dbReference type="ARBA" id="ARBA00023015"/>
    </source>
</evidence>
<comment type="caution">
    <text evidence="6">The sequence shown here is derived from an EMBL/GenBank/DDBJ whole genome shotgun (WGS) entry which is preliminary data.</text>
</comment>
<dbReference type="InterPro" id="IPR050109">
    <property type="entry name" value="HTH-type_TetR-like_transc_reg"/>
</dbReference>
<keyword evidence="1" id="KW-0805">Transcription regulation</keyword>
<reference evidence="6 7" key="1">
    <citation type="submission" date="2017-08" db="EMBL/GenBank/DDBJ databases">
        <title>Infants hospitalized years apart are colonized by the same room-sourced microbial strains.</title>
        <authorList>
            <person name="Brooks B."/>
            <person name="Olm M.R."/>
            <person name="Firek B.A."/>
            <person name="Baker R."/>
            <person name="Thomas B.C."/>
            <person name="Morowitz M.J."/>
            <person name="Banfield J.F."/>
        </authorList>
    </citation>
    <scope>NUCLEOTIDE SEQUENCE [LARGE SCALE GENOMIC DNA]</scope>
    <source>
        <strain evidence="6">S2_005_003_R2_47</strain>
    </source>
</reference>
<feature type="domain" description="HTH tetR-type" evidence="5">
    <location>
        <begin position="24"/>
        <end position="83"/>
    </location>
</feature>
<dbReference type="Pfam" id="PF13305">
    <property type="entry name" value="TetR_C_33"/>
    <property type="match status" value="1"/>
</dbReference>